<dbReference type="AlphaFoldDB" id="A0A2J6WPL9"/>
<protein>
    <submittedName>
        <fullName evidence="1">Uncharacterized protein</fullName>
    </submittedName>
</protein>
<organism evidence="1 2">
    <name type="scientific">Thermodesulfovibrio aggregans</name>
    <dbReference type="NCBI Taxonomy" id="86166"/>
    <lineage>
        <taxon>Bacteria</taxon>
        <taxon>Pseudomonadati</taxon>
        <taxon>Nitrospirota</taxon>
        <taxon>Thermodesulfovibrionia</taxon>
        <taxon>Thermodesulfovibrionales</taxon>
        <taxon>Thermodesulfovibrionaceae</taxon>
        <taxon>Thermodesulfovibrio</taxon>
    </lineage>
</organism>
<gene>
    <name evidence="1" type="ORF">C0186_01540</name>
</gene>
<accession>A0A2J6WPL9</accession>
<dbReference type="Proteomes" id="UP000242288">
    <property type="component" value="Unassembled WGS sequence"/>
</dbReference>
<proteinExistence type="predicted"/>
<reference evidence="1 2" key="1">
    <citation type="submission" date="2018-01" db="EMBL/GenBank/DDBJ databases">
        <title>Metagenomic assembled genomes from two thermal pools in the Uzon Caldera, Kamchatka, Russia.</title>
        <authorList>
            <person name="Wilkins L."/>
            <person name="Ettinger C."/>
        </authorList>
    </citation>
    <scope>NUCLEOTIDE SEQUENCE [LARGE SCALE GENOMIC DNA]</scope>
    <source>
        <strain evidence="1">ZAV-04</strain>
    </source>
</reference>
<dbReference type="EMBL" id="PNIO01000010">
    <property type="protein sequence ID" value="PMP72333.1"/>
    <property type="molecule type" value="Genomic_DNA"/>
</dbReference>
<comment type="caution">
    <text evidence="1">The sequence shown here is derived from an EMBL/GenBank/DDBJ whole genome shotgun (WGS) entry which is preliminary data.</text>
</comment>
<evidence type="ECO:0000313" key="1">
    <source>
        <dbReference type="EMBL" id="PMP72333.1"/>
    </source>
</evidence>
<evidence type="ECO:0000313" key="2">
    <source>
        <dbReference type="Proteomes" id="UP000242288"/>
    </source>
</evidence>
<name>A0A2J6WPL9_9BACT</name>
<sequence length="65" mass="7630">MKMMAKIKNFFIMFTEDKNISIKLPFNMSVRSIPKMTKRIPRGMLRIKNSPKKLINKNAKCINSN</sequence>